<dbReference type="Proteomes" id="UP001515480">
    <property type="component" value="Unassembled WGS sequence"/>
</dbReference>
<feature type="chain" id="PRO_5044339095" description="Post-GPI attachment to proteins factor 3" evidence="1">
    <location>
        <begin position="28"/>
        <end position="148"/>
    </location>
</feature>
<evidence type="ECO:0000313" key="2">
    <source>
        <dbReference type="EMBL" id="KAL1528590.1"/>
    </source>
</evidence>
<dbReference type="AlphaFoldDB" id="A0AB34K3I8"/>
<protein>
    <recommendedName>
        <fullName evidence="4">Post-GPI attachment to proteins factor 3</fullName>
    </recommendedName>
</protein>
<comment type="caution">
    <text evidence="2">The sequence shown here is derived from an EMBL/GenBank/DDBJ whole genome shotgun (WGS) entry which is preliminary data.</text>
</comment>
<organism evidence="2 3">
    <name type="scientific">Prymnesium parvum</name>
    <name type="common">Toxic golden alga</name>
    <dbReference type="NCBI Taxonomy" id="97485"/>
    <lineage>
        <taxon>Eukaryota</taxon>
        <taxon>Haptista</taxon>
        <taxon>Haptophyta</taxon>
        <taxon>Prymnesiophyceae</taxon>
        <taxon>Prymnesiales</taxon>
        <taxon>Prymnesiaceae</taxon>
        <taxon>Prymnesium</taxon>
    </lineage>
</organism>
<proteinExistence type="predicted"/>
<evidence type="ECO:0000256" key="1">
    <source>
        <dbReference type="SAM" id="SignalP"/>
    </source>
</evidence>
<keyword evidence="3" id="KW-1185">Reference proteome</keyword>
<keyword evidence="1" id="KW-0732">Signal</keyword>
<reference evidence="2 3" key="1">
    <citation type="journal article" date="2024" name="Science">
        <title>Giant polyketide synthase enzymes in the biosynthesis of giant marine polyether toxins.</title>
        <authorList>
            <person name="Fallon T.R."/>
            <person name="Shende V.V."/>
            <person name="Wierzbicki I.H."/>
            <person name="Pendleton A.L."/>
            <person name="Watervoot N.F."/>
            <person name="Auber R.P."/>
            <person name="Gonzalez D.J."/>
            <person name="Wisecaver J.H."/>
            <person name="Moore B.S."/>
        </authorList>
    </citation>
    <scope>NUCLEOTIDE SEQUENCE [LARGE SCALE GENOMIC DNA]</scope>
    <source>
        <strain evidence="2 3">12B1</strain>
    </source>
</reference>
<evidence type="ECO:0000313" key="3">
    <source>
        <dbReference type="Proteomes" id="UP001515480"/>
    </source>
</evidence>
<evidence type="ECO:0008006" key="4">
    <source>
        <dbReference type="Google" id="ProtNLM"/>
    </source>
</evidence>
<dbReference type="EMBL" id="JBGBPQ010000002">
    <property type="protein sequence ID" value="KAL1528590.1"/>
    <property type="molecule type" value="Genomic_DNA"/>
</dbReference>
<sequence length="148" mass="16168">MALVLPPHLSRRILCVSFLSVASVASAAYNECKGSVVCATLVLLTSINYWRHPVFGWRRNLDIAVCAGSLSYQLGLAATAAPPTARDAYFAMVAAALSCYGCSRYFSFARGDKELASRFHCALHCLGNLGNVLLYDSLHTNWMGWKDE</sequence>
<name>A0AB34K3I8_PRYPA</name>
<accession>A0AB34K3I8</accession>
<feature type="signal peptide" evidence="1">
    <location>
        <begin position="1"/>
        <end position="27"/>
    </location>
</feature>
<gene>
    <name evidence="2" type="ORF">AB1Y20_009930</name>
</gene>